<sequence>MAFSTTETEREGQMAGPRVTIGIPAYNNARTLERAIASVRAQSFEDWRLVISDDLSSDGTWEICQRACAADPRISARRQDRRRVYMNFADLLASATTPYFAWLAGDDLWEPGFLARTVAALDETPAAVSALPACVFFDPETGQDLDPPDTSAIEGSRTERIRTFLRRPGGTRMYGLFRTGSLRRAFPRRMMNAYDWRMMLGVLAQGPQIAIPEVLMRRERTPWIAYAEVVDRIYRFPPFRRFPVLDMSLSALGAGLVPPSALGDLIRLNLAKHEEYLLLTRPAAYRRRAGLFRWLGLPLSRAPATRVSVARGLLGRSARQSAGAARILEDAAAGGNAGAALALGRARADGIVAGDALAAFRRAAELGDAEGAFHAAIAAQSEGQATAAQTRAQILRAAEAGSEGASLHLAQGLLAGVPPGALALPLARLLEEGARRGDALSAHALGRLAEGGGAGAGASGHDPLILYEAAASARAEAALDAGRLRRDRGDVAKAAAHFRRAADARVPGAAMALAACNPQGADPAELLMLLVEAQARTEDHRERADIAERIETFDEAACLAVACRILHDSAEDEGPGEAKARMVALGYLRDRDPLRPADVSRLYCERRASLA</sequence>
<dbReference type="InterPro" id="IPR001173">
    <property type="entry name" value="Glyco_trans_2-like"/>
</dbReference>
<name>A0ABT2Z1L2_9RHOB</name>
<dbReference type="Gene3D" id="1.25.40.10">
    <property type="entry name" value="Tetratricopeptide repeat domain"/>
    <property type="match status" value="1"/>
</dbReference>
<dbReference type="InterPro" id="IPR011990">
    <property type="entry name" value="TPR-like_helical_dom_sf"/>
</dbReference>
<dbReference type="PANTHER" id="PTHR43685">
    <property type="entry name" value="GLYCOSYLTRANSFERASE"/>
    <property type="match status" value="1"/>
</dbReference>
<gene>
    <name evidence="2" type="ORF">OE647_09580</name>
</gene>
<dbReference type="InterPro" id="IPR029044">
    <property type="entry name" value="Nucleotide-diphossugar_trans"/>
</dbReference>
<evidence type="ECO:0000313" key="2">
    <source>
        <dbReference type="EMBL" id="MCV2864987.1"/>
    </source>
</evidence>
<dbReference type="InterPro" id="IPR050834">
    <property type="entry name" value="Glycosyltransf_2"/>
</dbReference>
<dbReference type="PANTHER" id="PTHR43685:SF2">
    <property type="entry name" value="GLYCOSYLTRANSFERASE 2-LIKE DOMAIN-CONTAINING PROTEIN"/>
    <property type="match status" value="1"/>
</dbReference>
<keyword evidence="3" id="KW-1185">Reference proteome</keyword>
<dbReference type="SUPFAM" id="SSF53448">
    <property type="entry name" value="Nucleotide-diphospho-sugar transferases"/>
    <property type="match status" value="1"/>
</dbReference>
<evidence type="ECO:0000313" key="3">
    <source>
        <dbReference type="Proteomes" id="UP001652503"/>
    </source>
</evidence>
<comment type="caution">
    <text evidence="2">The sequence shown here is derived from an EMBL/GenBank/DDBJ whole genome shotgun (WGS) entry which is preliminary data.</text>
</comment>
<evidence type="ECO:0000259" key="1">
    <source>
        <dbReference type="Pfam" id="PF00535"/>
    </source>
</evidence>
<reference evidence="2 3" key="1">
    <citation type="submission" date="2022-10" db="EMBL/GenBank/DDBJ databases">
        <title>Defluviimonas sp. nov., isolated from ocean surface water.</title>
        <authorList>
            <person name="He W."/>
            <person name="Wang L."/>
            <person name="Zhang D.-F."/>
        </authorList>
    </citation>
    <scope>NUCLEOTIDE SEQUENCE [LARGE SCALE GENOMIC DNA]</scope>
    <source>
        <strain evidence="2 3">WL0075</strain>
    </source>
</reference>
<organism evidence="2 3">
    <name type="scientific">Albidovulum sediminicola</name>
    <dbReference type="NCBI Taxonomy" id="2984331"/>
    <lineage>
        <taxon>Bacteria</taxon>
        <taxon>Pseudomonadati</taxon>
        <taxon>Pseudomonadota</taxon>
        <taxon>Alphaproteobacteria</taxon>
        <taxon>Rhodobacterales</taxon>
        <taxon>Paracoccaceae</taxon>
        <taxon>Albidovulum</taxon>
    </lineage>
</organism>
<dbReference type="Pfam" id="PF00535">
    <property type="entry name" value="Glycos_transf_2"/>
    <property type="match status" value="1"/>
</dbReference>
<proteinExistence type="predicted"/>
<dbReference type="Gene3D" id="3.90.550.10">
    <property type="entry name" value="Spore Coat Polysaccharide Biosynthesis Protein SpsA, Chain A"/>
    <property type="match status" value="1"/>
</dbReference>
<feature type="domain" description="Glycosyltransferase 2-like" evidence="1">
    <location>
        <begin position="20"/>
        <end position="134"/>
    </location>
</feature>
<protein>
    <submittedName>
        <fullName evidence="2">Glycosyltransferase family 2 protein</fullName>
    </submittedName>
</protein>
<dbReference type="EMBL" id="JAOWLA010000007">
    <property type="protein sequence ID" value="MCV2864987.1"/>
    <property type="molecule type" value="Genomic_DNA"/>
</dbReference>
<dbReference type="CDD" id="cd00761">
    <property type="entry name" value="Glyco_tranf_GTA_type"/>
    <property type="match status" value="1"/>
</dbReference>
<dbReference type="Proteomes" id="UP001652503">
    <property type="component" value="Unassembled WGS sequence"/>
</dbReference>
<accession>A0ABT2Z1L2</accession>